<evidence type="ECO:0000313" key="2">
    <source>
        <dbReference type="Proteomes" id="UP001054945"/>
    </source>
</evidence>
<protein>
    <submittedName>
        <fullName evidence="1">Uncharacterized protein</fullName>
    </submittedName>
</protein>
<dbReference type="EMBL" id="BPLR01018402">
    <property type="protein sequence ID" value="GIY99262.1"/>
    <property type="molecule type" value="Genomic_DNA"/>
</dbReference>
<gene>
    <name evidence="1" type="ORF">CEXT_568321</name>
</gene>
<evidence type="ECO:0000313" key="1">
    <source>
        <dbReference type="EMBL" id="GIY99262.1"/>
    </source>
</evidence>
<proteinExistence type="predicted"/>
<sequence length="75" mass="8366">MKSEALQGKIRSEVPAKKNPRIVIYDLYKSECRSREKEKEIPLLLAKGQSCLAESLISQVPHEGTRVLGNIGSSR</sequence>
<name>A0AAV4XVV8_CAEEX</name>
<comment type="caution">
    <text evidence="1">The sequence shown here is derived from an EMBL/GenBank/DDBJ whole genome shotgun (WGS) entry which is preliminary data.</text>
</comment>
<dbReference type="AlphaFoldDB" id="A0AAV4XVV8"/>
<dbReference type="Proteomes" id="UP001054945">
    <property type="component" value="Unassembled WGS sequence"/>
</dbReference>
<accession>A0AAV4XVV8</accession>
<reference evidence="1 2" key="1">
    <citation type="submission" date="2021-06" db="EMBL/GenBank/DDBJ databases">
        <title>Caerostris extrusa draft genome.</title>
        <authorList>
            <person name="Kono N."/>
            <person name="Arakawa K."/>
        </authorList>
    </citation>
    <scope>NUCLEOTIDE SEQUENCE [LARGE SCALE GENOMIC DNA]</scope>
</reference>
<keyword evidence="2" id="KW-1185">Reference proteome</keyword>
<organism evidence="1 2">
    <name type="scientific">Caerostris extrusa</name>
    <name type="common">Bark spider</name>
    <name type="synonym">Caerostris bankana</name>
    <dbReference type="NCBI Taxonomy" id="172846"/>
    <lineage>
        <taxon>Eukaryota</taxon>
        <taxon>Metazoa</taxon>
        <taxon>Ecdysozoa</taxon>
        <taxon>Arthropoda</taxon>
        <taxon>Chelicerata</taxon>
        <taxon>Arachnida</taxon>
        <taxon>Araneae</taxon>
        <taxon>Araneomorphae</taxon>
        <taxon>Entelegynae</taxon>
        <taxon>Araneoidea</taxon>
        <taxon>Araneidae</taxon>
        <taxon>Caerostris</taxon>
    </lineage>
</organism>